<name>A0A835GX50_9MAGN</name>
<feature type="domain" description="DUF7787" evidence="1">
    <location>
        <begin position="7"/>
        <end position="61"/>
    </location>
</feature>
<dbReference type="Proteomes" id="UP000631114">
    <property type="component" value="Unassembled WGS sequence"/>
</dbReference>
<dbReference type="AlphaFoldDB" id="A0A835GX50"/>
<evidence type="ECO:0000259" key="1">
    <source>
        <dbReference type="Pfam" id="PF25042"/>
    </source>
</evidence>
<reference evidence="2 3" key="1">
    <citation type="submission" date="2020-10" db="EMBL/GenBank/DDBJ databases">
        <title>The Coptis chinensis genome and diversification of protoberbering-type alkaloids.</title>
        <authorList>
            <person name="Wang B."/>
            <person name="Shu S."/>
            <person name="Song C."/>
            <person name="Liu Y."/>
        </authorList>
    </citation>
    <scope>NUCLEOTIDE SEQUENCE [LARGE SCALE GENOMIC DNA]</scope>
    <source>
        <strain evidence="2">HL-2020</strain>
        <tissue evidence="2">Leaf</tissue>
    </source>
</reference>
<sequence>MGMKKSGRATLESYIKFLNNPNSTNLTKDQLNEIISMHGFRKLHHSTKKDIIESMSVLDLISPNRTTLKENISSSAFITQEKLLEDLISLSWNECSVQSIETIGLNINSQGNYLITDSSAVSQNEGGGKLKLSKKRRALKEIGNIRRTNNRSENSCADDVSFWRESL</sequence>
<evidence type="ECO:0000313" key="3">
    <source>
        <dbReference type="Proteomes" id="UP000631114"/>
    </source>
</evidence>
<dbReference type="EMBL" id="JADFTS010000009">
    <property type="protein sequence ID" value="KAF9589186.1"/>
    <property type="molecule type" value="Genomic_DNA"/>
</dbReference>
<keyword evidence="3" id="KW-1185">Reference proteome</keyword>
<protein>
    <recommendedName>
        <fullName evidence="1">DUF7787 domain-containing protein</fullName>
    </recommendedName>
</protein>
<dbReference type="PANTHER" id="PTHR35096:SF8">
    <property type="entry name" value="OS03G0308600 PROTEIN"/>
    <property type="match status" value="1"/>
</dbReference>
<dbReference type="Pfam" id="PF25042">
    <property type="entry name" value="DUF7787"/>
    <property type="match status" value="1"/>
</dbReference>
<accession>A0A835GX50</accession>
<organism evidence="2 3">
    <name type="scientific">Coptis chinensis</name>
    <dbReference type="NCBI Taxonomy" id="261450"/>
    <lineage>
        <taxon>Eukaryota</taxon>
        <taxon>Viridiplantae</taxon>
        <taxon>Streptophyta</taxon>
        <taxon>Embryophyta</taxon>
        <taxon>Tracheophyta</taxon>
        <taxon>Spermatophyta</taxon>
        <taxon>Magnoliopsida</taxon>
        <taxon>Ranunculales</taxon>
        <taxon>Ranunculaceae</taxon>
        <taxon>Coptidoideae</taxon>
        <taxon>Coptis</taxon>
    </lineage>
</organism>
<evidence type="ECO:0000313" key="2">
    <source>
        <dbReference type="EMBL" id="KAF9589186.1"/>
    </source>
</evidence>
<dbReference type="InterPro" id="IPR056689">
    <property type="entry name" value="DUF7787"/>
</dbReference>
<proteinExistence type="predicted"/>
<dbReference type="PANTHER" id="PTHR35096">
    <property type="entry name" value="BNAA08G28570D PROTEIN"/>
    <property type="match status" value="1"/>
</dbReference>
<comment type="caution">
    <text evidence="2">The sequence shown here is derived from an EMBL/GenBank/DDBJ whole genome shotgun (WGS) entry which is preliminary data.</text>
</comment>
<dbReference type="OrthoDB" id="692230at2759"/>
<gene>
    <name evidence="2" type="ORF">IFM89_019695</name>
</gene>